<feature type="region of interest" description="Disordered" evidence="1">
    <location>
        <begin position="241"/>
        <end position="261"/>
    </location>
</feature>
<comment type="caution">
    <text evidence="2">The sequence shown here is derived from an EMBL/GenBank/DDBJ whole genome shotgun (WGS) entry which is preliminary data.</text>
</comment>
<dbReference type="EMBL" id="JARIHO010000001">
    <property type="protein sequence ID" value="KAJ7367614.1"/>
    <property type="molecule type" value="Genomic_DNA"/>
</dbReference>
<evidence type="ECO:0000256" key="1">
    <source>
        <dbReference type="SAM" id="MobiDB-lite"/>
    </source>
</evidence>
<keyword evidence="3" id="KW-1185">Reference proteome</keyword>
<organism evidence="2 3">
    <name type="scientific">Mycena albidolilacea</name>
    <dbReference type="NCBI Taxonomy" id="1033008"/>
    <lineage>
        <taxon>Eukaryota</taxon>
        <taxon>Fungi</taxon>
        <taxon>Dikarya</taxon>
        <taxon>Basidiomycota</taxon>
        <taxon>Agaricomycotina</taxon>
        <taxon>Agaricomycetes</taxon>
        <taxon>Agaricomycetidae</taxon>
        <taxon>Agaricales</taxon>
        <taxon>Marasmiineae</taxon>
        <taxon>Mycenaceae</taxon>
        <taxon>Mycena</taxon>
    </lineage>
</organism>
<gene>
    <name evidence="2" type="ORF">DFH08DRAFT_795762</name>
</gene>
<evidence type="ECO:0000313" key="2">
    <source>
        <dbReference type="EMBL" id="KAJ7367614.1"/>
    </source>
</evidence>
<name>A0AAD7F423_9AGAR</name>
<protein>
    <submittedName>
        <fullName evidence="2">Uncharacterized protein</fullName>
    </submittedName>
</protein>
<dbReference type="Proteomes" id="UP001218218">
    <property type="component" value="Unassembled WGS sequence"/>
</dbReference>
<reference evidence="2" key="1">
    <citation type="submission" date="2023-03" db="EMBL/GenBank/DDBJ databases">
        <title>Massive genome expansion in bonnet fungi (Mycena s.s.) driven by repeated elements and novel gene families across ecological guilds.</title>
        <authorList>
            <consortium name="Lawrence Berkeley National Laboratory"/>
            <person name="Harder C.B."/>
            <person name="Miyauchi S."/>
            <person name="Viragh M."/>
            <person name="Kuo A."/>
            <person name="Thoen E."/>
            <person name="Andreopoulos B."/>
            <person name="Lu D."/>
            <person name="Skrede I."/>
            <person name="Drula E."/>
            <person name="Henrissat B."/>
            <person name="Morin E."/>
            <person name="Kohler A."/>
            <person name="Barry K."/>
            <person name="LaButti K."/>
            <person name="Morin E."/>
            <person name="Salamov A."/>
            <person name="Lipzen A."/>
            <person name="Mereny Z."/>
            <person name="Hegedus B."/>
            <person name="Baldrian P."/>
            <person name="Stursova M."/>
            <person name="Weitz H."/>
            <person name="Taylor A."/>
            <person name="Grigoriev I.V."/>
            <person name="Nagy L.G."/>
            <person name="Martin F."/>
            <person name="Kauserud H."/>
        </authorList>
    </citation>
    <scope>NUCLEOTIDE SEQUENCE</scope>
    <source>
        <strain evidence="2">CBHHK002</strain>
    </source>
</reference>
<dbReference type="AlphaFoldDB" id="A0AAD7F423"/>
<feature type="compositionally biased region" description="Polar residues" evidence="1">
    <location>
        <begin position="8"/>
        <end position="18"/>
    </location>
</feature>
<proteinExistence type="predicted"/>
<evidence type="ECO:0000313" key="3">
    <source>
        <dbReference type="Proteomes" id="UP001218218"/>
    </source>
</evidence>
<accession>A0AAD7F423</accession>
<feature type="region of interest" description="Disordered" evidence="1">
    <location>
        <begin position="1"/>
        <end position="23"/>
    </location>
</feature>
<sequence length="261" mass="29381">MWDGGRQQGQKMSSPNSEEASEVLPEALEEYTGDLEKTIVPYSLRGKTMHCITKLAKIHLTADNPGGLVEILASTTTKRTFPSRGLRTVPQQTLPHTTSKMTNCAWVYCMGLNGESTTLDKGNKCGRVLTWPNLYQYRMAPFRLLDPTKPLVAKIFNKYIQKRVYYLFGKKYSDHIKKSSQIQISFGAEYFALPKKEIPTLHVTMLASFLPRLKHVLSLSATSPMPTKRGYSKAQNLGTFALKRKGDTVQQSDEDQPSKRS</sequence>